<keyword evidence="1" id="KW-0472">Membrane</keyword>
<protein>
    <submittedName>
        <fullName evidence="2">Uncharacterized protein</fullName>
    </submittedName>
</protein>
<dbReference type="EMBL" id="JAHDVG010000483">
    <property type="protein sequence ID" value="KAH1172355.1"/>
    <property type="molecule type" value="Genomic_DNA"/>
</dbReference>
<keyword evidence="3" id="KW-1185">Reference proteome</keyword>
<evidence type="ECO:0000313" key="3">
    <source>
        <dbReference type="Proteomes" id="UP000827986"/>
    </source>
</evidence>
<proteinExistence type="predicted"/>
<comment type="caution">
    <text evidence="2">The sequence shown here is derived from an EMBL/GenBank/DDBJ whole genome shotgun (WGS) entry which is preliminary data.</text>
</comment>
<keyword evidence="1" id="KW-1133">Transmembrane helix</keyword>
<dbReference type="Proteomes" id="UP000827986">
    <property type="component" value="Unassembled WGS sequence"/>
</dbReference>
<organism evidence="2 3">
    <name type="scientific">Mauremys mutica</name>
    <name type="common">yellowpond turtle</name>
    <dbReference type="NCBI Taxonomy" id="74926"/>
    <lineage>
        <taxon>Eukaryota</taxon>
        <taxon>Metazoa</taxon>
        <taxon>Chordata</taxon>
        <taxon>Craniata</taxon>
        <taxon>Vertebrata</taxon>
        <taxon>Euteleostomi</taxon>
        <taxon>Archelosauria</taxon>
        <taxon>Testudinata</taxon>
        <taxon>Testudines</taxon>
        <taxon>Cryptodira</taxon>
        <taxon>Durocryptodira</taxon>
        <taxon>Testudinoidea</taxon>
        <taxon>Geoemydidae</taxon>
        <taxon>Geoemydinae</taxon>
        <taxon>Mauremys</taxon>
    </lineage>
</organism>
<evidence type="ECO:0000313" key="2">
    <source>
        <dbReference type="EMBL" id="KAH1172355.1"/>
    </source>
</evidence>
<gene>
    <name evidence="2" type="ORF">KIL84_007973</name>
</gene>
<name>A0A9D3X4F5_9SAUR</name>
<keyword evidence="1" id="KW-0812">Transmembrane</keyword>
<dbReference type="AlphaFoldDB" id="A0A9D3X4F5"/>
<evidence type="ECO:0000256" key="1">
    <source>
        <dbReference type="SAM" id="Phobius"/>
    </source>
</evidence>
<sequence length="143" mass="16296">MFIIAKLLPPHTGDLGRLYFFRYTYAFLCQVSFNVVPAGPRKSIFLNSAKFFVLFVVAGFLSLLIKPVSKASVGYQARLVRADSPITRSIYTIEKLLYSTPLLCHWSLWTTGSNRMLRWFAESRLVMLVMILPAKRNSRGKGK</sequence>
<feature type="transmembrane region" description="Helical" evidence="1">
    <location>
        <begin position="51"/>
        <end position="69"/>
    </location>
</feature>
<reference evidence="2" key="1">
    <citation type="submission" date="2021-09" db="EMBL/GenBank/DDBJ databases">
        <title>The genome of Mauremys mutica provides insights into the evolution of semi-aquatic lifestyle.</title>
        <authorList>
            <person name="Gong S."/>
            <person name="Gao Y."/>
        </authorList>
    </citation>
    <scope>NUCLEOTIDE SEQUENCE</scope>
    <source>
        <strain evidence="2">MM-2020</strain>
        <tissue evidence="2">Muscle</tissue>
    </source>
</reference>
<accession>A0A9D3X4F5</accession>